<protein>
    <submittedName>
        <fullName evidence="1">Uncharacterized protein</fullName>
    </submittedName>
</protein>
<organism evidence="1">
    <name type="scientific">Pseudomonas sp. Hg7Tf</name>
    <dbReference type="NCBI Taxonomy" id="3236988"/>
    <lineage>
        <taxon>Bacteria</taxon>
        <taxon>Pseudomonadati</taxon>
        <taxon>Pseudomonadota</taxon>
        <taxon>Gammaproteobacteria</taxon>
        <taxon>Pseudomonadales</taxon>
        <taxon>Pseudomonadaceae</taxon>
        <taxon>Pseudomonas</taxon>
    </lineage>
</organism>
<reference evidence="1" key="1">
    <citation type="submission" date="2024-07" db="EMBL/GenBank/DDBJ databases">
        <title>Identification and characteristics of a novel species of coltsfoot's symbiotic bacteria.</title>
        <authorList>
            <person name="Juszczyk A."/>
            <person name="Jasielczuk I."/>
            <person name="Gurgul A."/>
            <person name="Rogala M."/>
            <person name="Kowalczyk A."/>
            <person name="Szmatola T."/>
            <person name="Kosecka-Strojek M."/>
            <person name="Arent Z."/>
            <person name="Latowski D."/>
        </authorList>
    </citation>
    <scope>NUCLEOTIDE SEQUENCE</scope>
    <source>
        <strain evidence="1">Hg7Tf</strain>
    </source>
</reference>
<dbReference type="AlphaFoldDB" id="A0AB39I2B1"/>
<gene>
    <name evidence="1" type="ORF">AB4Y39_24755</name>
</gene>
<accession>A0AB39I2B1</accession>
<sequence>MVHPRSFAFDIDNLGQQVRLFGYSRFAQPIVITQDPLLVRG</sequence>
<name>A0AB39I2B1_9PSED</name>
<evidence type="ECO:0000313" key="1">
    <source>
        <dbReference type="EMBL" id="XDK36865.1"/>
    </source>
</evidence>
<proteinExistence type="predicted"/>
<dbReference type="RefSeq" id="WP_259407430.1">
    <property type="nucleotide sequence ID" value="NZ_CP162607.1"/>
</dbReference>
<dbReference type="EMBL" id="CP162607">
    <property type="protein sequence ID" value="XDK36865.1"/>
    <property type="molecule type" value="Genomic_DNA"/>
</dbReference>